<evidence type="ECO:0000256" key="1">
    <source>
        <dbReference type="ARBA" id="ARBA00022598"/>
    </source>
</evidence>
<proteinExistence type="predicted"/>
<dbReference type="Proteomes" id="UP000222542">
    <property type="component" value="Unassembled WGS sequence"/>
</dbReference>
<dbReference type="InterPro" id="IPR003694">
    <property type="entry name" value="NAD_synthase"/>
</dbReference>
<dbReference type="GO" id="GO:0005737">
    <property type="term" value="C:cytoplasm"/>
    <property type="evidence" value="ECO:0007669"/>
    <property type="project" value="InterPro"/>
</dbReference>
<dbReference type="Gramene" id="PHT79699">
    <property type="protein sequence ID" value="PHT79699"/>
    <property type="gene ID" value="T459_17751"/>
</dbReference>
<dbReference type="Gene3D" id="3.40.50.620">
    <property type="entry name" value="HUPs"/>
    <property type="match status" value="1"/>
</dbReference>
<evidence type="ECO:0000313" key="2">
    <source>
        <dbReference type="EMBL" id="PHT79699.1"/>
    </source>
</evidence>
<dbReference type="SMR" id="A0A2G2ZCJ3"/>
<protein>
    <submittedName>
        <fullName evidence="2">Uncharacterized protein</fullName>
    </submittedName>
</protein>
<reference evidence="2 3" key="2">
    <citation type="journal article" date="2017" name="Genome Biol.">
        <title>New reference genome sequences of hot pepper reveal the massive evolution of plant disease-resistance genes by retroduplication.</title>
        <authorList>
            <person name="Kim S."/>
            <person name="Park J."/>
            <person name="Yeom S.I."/>
            <person name="Kim Y.M."/>
            <person name="Seo E."/>
            <person name="Kim K.T."/>
            <person name="Kim M.S."/>
            <person name="Lee J.M."/>
            <person name="Cheong K."/>
            <person name="Shin H.S."/>
            <person name="Kim S.B."/>
            <person name="Han K."/>
            <person name="Lee J."/>
            <person name="Park M."/>
            <person name="Lee H.A."/>
            <person name="Lee H.Y."/>
            <person name="Lee Y."/>
            <person name="Oh S."/>
            <person name="Lee J.H."/>
            <person name="Choi E."/>
            <person name="Choi E."/>
            <person name="Lee S.E."/>
            <person name="Jeon J."/>
            <person name="Kim H."/>
            <person name="Choi G."/>
            <person name="Song H."/>
            <person name="Lee J."/>
            <person name="Lee S.C."/>
            <person name="Kwon J.K."/>
            <person name="Lee H.Y."/>
            <person name="Koo N."/>
            <person name="Hong Y."/>
            <person name="Kim R.W."/>
            <person name="Kang W.H."/>
            <person name="Huh J.H."/>
            <person name="Kang B.C."/>
            <person name="Yang T.J."/>
            <person name="Lee Y.H."/>
            <person name="Bennetzen J.L."/>
            <person name="Choi D."/>
        </authorList>
    </citation>
    <scope>NUCLEOTIDE SEQUENCE [LARGE SCALE GENOMIC DNA]</scope>
    <source>
        <strain evidence="3">cv. CM334</strain>
    </source>
</reference>
<name>A0A2G2ZCJ3_CAPAN</name>
<comment type="caution">
    <text evidence="2">The sequence shown here is derived from an EMBL/GenBank/DDBJ whole genome shotgun (WGS) entry which is preliminary data.</text>
</comment>
<dbReference type="PANTHER" id="PTHR23090">
    <property type="entry name" value="NH 3 /GLUTAMINE-DEPENDENT NAD + SYNTHETASE"/>
    <property type="match status" value="1"/>
</dbReference>
<reference evidence="2 3" key="1">
    <citation type="journal article" date="2014" name="Nat. Genet.">
        <title>Genome sequence of the hot pepper provides insights into the evolution of pungency in Capsicum species.</title>
        <authorList>
            <person name="Kim S."/>
            <person name="Park M."/>
            <person name="Yeom S.I."/>
            <person name="Kim Y.M."/>
            <person name="Lee J.M."/>
            <person name="Lee H.A."/>
            <person name="Seo E."/>
            <person name="Choi J."/>
            <person name="Cheong K."/>
            <person name="Kim K.T."/>
            <person name="Jung K."/>
            <person name="Lee G.W."/>
            <person name="Oh S.K."/>
            <person name="Bae C."/>
            <person name="Kim S.B."/>
            <person name="Lee H.Y."/>
            <person name="Kim S.Y."/>
            <person name="Kim M.S."/>
            <person name="Kang B.C."/>
            <person name="Jo Y.D."/>
            <person name="Yang H.B."/>
            <person name="Jeong H.J."/>
            <person name="Kang W.H."/>
            <person name="Kwon J.K."/>
            <person name="Shin C."/>
            <person name="Lim J.Y."/>
            <person name="Park J.H."/>
            <person name="Huh J.H."/>
            <person name="Kim J.S."/>
            <person name="Kim B.D."/>
            <person name="Cohen O."/>
            <person name="Paran I."/>
            <person name="Suh M.C."/>
            <person name="Lee S.B."/>
            <person name="Kim Y.K."/>
            <person name="Shin Y."/>
            <person name="Noh S.J."/>
            <person name="Park J."/>
            <person name="Seo Y.S."/>
            <person name="Kwon S.Y."/>
            <person name="Kim H.A."/>
            <person name="Park J.M."/>
            <person name="Kim H.J."/>
            <person name="Choi S.B."/>
            <person name="Bosland P.W."/>
            <person name="Reeves G."/>
            <person name="Jo S.H."/>
            <person name="Lee B.W."/>
            <person name="Cho H.T."/>
            <person name="Choi H.S."/>
            <person name="Lee M.S."/>
            <person name="Yu Y."/>
            <person name="Do Choi Y."/>
            <person name="Park B.S."/>
            <person name="van Deynze A."/>
            <person name="Ashrafi H."/>
            <person name="Hill T."/>
            <person name="Kim W.T."/>
            <person name="Pai H.S."/>
            <person name="Ahn H.K."/>
            <person name="Yeam I."/>
            <person name="Giovannoni J.J."/>
            <person name="Rose J.K."/>
            <person name="Sorensen I."/>
            <person name="Lee S.J."/>
            <person name="Kim R.W."/>
            <person name="Choi I.Y."/>
            <person name="Choi B.S."/>
            <person name="Lim J.S."/>
            <person name="Lee Y.H."/>
            <person name="Choi D."/>
        </authorList>
    </citation>
    <scope>NUCLEOTIDE SEQUENCE [LARGE SCALE GENOMIC DNA]</scope>
    <source>
        <strain evidence="3">cv. CM334</strain>
    </source>
</reference>
<dbReference type="GO" id="GO:0009435">
    <property type="term" value="P:NAD+ biosynthetic process"/>
    <property type="evidence" value="ECO:0007669"/>
    <property type="project" value="InterPro"/>
</dbReference>
<dbReference type="AlphaFoldDB" id="A0A2G2ZCJ3"/>
<dbReference type="EMBL" id="AYRZ02000006">
    <property type="protein sequence ID" value="PHT79699.1"/>
    <property type="molecule type" value="Genomic_DNA"/>
</dbReference>
<gene>
    <name evidence="2" type="ORF">T459_17751</name>
</gene>
<organism evidence="2 3">
    <name type="scientific">Capsicum annuum</name>
    <name type="common">Capsicum pepper</name>
    <dbReference type="NCBI Taxonomy" id="4072"/>
    <lineage>
        <taxon>Eukaryota</taxon>
        <taxon>Viridiplantae</taxon>
        <taxon>Streptophyta</taxon>
        <taxon>Embryophyta</taxon>
        <taxon>Tracheophyta</taxon>
        <taxon>Spermatophyta</taxon>
        <taxon>Magnoliopsida</taxon>
        <taxon>eudicotyledons</taxon>
        <taxon>Gunneridae</taxon>
        <taxon>Pentapetalae</taxon>
        <taxon>asterids</taxon>
        <taxon>lamiids</taxon>
        <taxon>Solanales</taxon>
        <taxon>Solanaceae</taxon>
        <taxon>Solanoideae</taxon>
        <taxon>Capsiceae</taxon>
        <taxon>Capsicum</taxon>
    </lineage>
</organism>
<accession>A0A2G2ZCJ3</accession>
<dbReference type="GO" id="GO:0004359">
    <property type="term" value="F:glutaminase activity"/>
    <property type="evidence" value="ECO:0007669"/>
    <property type="project" value="InterPro"/>
</dbReference>
<dbReference type="GO" id="GO:0003952">
    <property type="term" value="F:NAD+ synthase (glutamine-hydrolyzing) activity"/>
    <property type="evidence" value="ECO:0007669"/>
    <property type="project" value="InterPro"/>
</dbReference>
<dbReference type="PANTHER" id="PTHR23090:SF9">
    <property type="entry name" value="GLUTAMINE-DEPENDENT NAD(+) SYNTHETASE"/>
    <property type="match status" value="1"/>
</dbReference>
<dbReference type="InterPro" id="IPR014729">
    <property type="entry name" value="Rossmann-like_a/b/a_fold"/>
</dbReference>
<keyword evidence="1" id="KW-0436">Ligase</keyword>
<keyword evidence="3" id="KW-1185">Reference proteome</keyword>
<dbReference type="STRING" id="4072.A0A2G2ZCJ3"/>
<sequence length="108" mass="11558">MAWRLQVQAVEITSGRHASLLTNDVNGEIANGDEQADGGSDIEHLGLQNIQASFMLASLLPSADIDPIGSISKMDLRTFQKWASVHLGYSSLAEIEAPPPTAEVEPIC</sequence>
<evidence type="ECO:0000313" key="3">
    <source>
        <dbReference type="Proteomes" id="UP000222542"/>
    </source>
</evidence>